<dbReference type="Proteomes" id="UP001501725">
    <property type="component" value="Unassembled WGS sequence"/>
</dbReference>
<proteinExistence type="predicted"/>
<protein>
    <submittedName>
        <fullName evidence="2">Uncharacterized protein</fullName>
    </submittedName>
</protein>
<feature type="transmembrane region" description="Helical" evidence="1">
    <location>
        <begin position="31"/>
        <end position="51"/>
    </location>
</feature>
<comment type="caution">
    <text evidence="2">The sequence shown here is derived from an EMBL/GenBank/DDBJ whole genome shotgun (WGS) entry which is preliminary data.</text>
</comment>
<evidence type="ECO:0000256" key="1">
    <source>
        <dbReference type="SAM" id="Phobius"/>
    </source>
</evidence>
<keyword evidence="1" id="KW-0812">Transmembrane</keyword>
<name>A0ABP8G5C7_9BACT</name>
<dbReference type="EMBL" id="BAABGY010000001">
    <property type="protein sequence ID" value="GAA4317753.1"/>
    <property type="molecule type" value="Genomic_DNA"/>
</dbReference>
<gene>
    <name evidence="2" type="ORF">GCM10023184_01560</name>
</gene>
<organism evidence="2 3">
    <name type="scientific">Flaviaesturariibacter amylovorans</name>
    <dbReference type="NCBI Taxonomy" id="1084520"/>
    <lineage>
        <taxon>Bacteria</taxon>
        <taxon>Pseudomonadati</taxon>
        <taxon>Bacteroidota</taxon>
        <taxon>Chitinophagia</taxon>
        <taxon>Chitinophagales</taxon>
        <taxon>Chitinophagaceae</taxon>
        <taxon>Flaviaestuariibacter</taxon>
    </lineage>
</organism>
<sequence length="53" mass="6083">MKIQRLTRYGAVRIVRTHPAFSGRDARFRRAVLVLLVLNATFLLSCLVQALDR</sequence>
<dbReference type="RefSeq" id="WP_345252672.1">
    <property type="nucleotide sequence ID" value="NZ_BAABGY010000001.1"/>
</dbReference>
<keyword evidence="3" id="KW-1185">Reference proteome</keyword>
<reference evidence="3" key="1">
    <citation type="journal article" date="2019" name="Int. J. Syst. Evol. Microbiol.">
        <title>The Global Catalogue of Microorganisms (GCM) 10K type strain sequencing project: providing services to taxonomists for standard genome sequencing and annotation.</title>
        <authorList>
            <consortium name="The Broad Institute Genomics Platform"/>
            <consortium name="The Broad Institute Genome Sequencing Center for Infectious Disease"/>
            <person name="Wu L."/>
            <person name="Ma J."/>
        </authorList>
    </citation>
    <scope>NUCLEOTIDE SEQUENCE [LARGE SCALE GENOMIC DNA]</scope>
    <source>
        <strain evidence="3">JCM 17919</strain>
    </source>
</reference>
<keyword evidence="1" id="KW-1133">Transmembrane helix</keyword>
<keyword evidence="1" id="KW-0472">Membrane</keyword>
<evidence type="ECO:0000313" key="2">
    <source>
        <dbReference type="EMBL" id="GAA4317753.1"/>
    </source>
</evidence>
<accession>A0ABP8G5C7</accession>
<evidence type="ECO:0000313" key="3">
    <source>
        <dbReference type="Proteomes" id="UP001501725"/>
    </source>
</evidence>